<dbReference type="Pfam" id="PF05013">
    <property type="entry name" value="FGase"/>
    <property type="match status" value="1"/>
</dbReference>
<organism evidence="1 2">
    <name type="scientific">Sandaracinobacter neustonicus</name>
    <dbReference type="NCBI Taxonomy" id="1715348"/>
    <lineage>
        <taxon>Bacteria</taxon>
        <taxon>Pseudomonadati</taxon>
        <taxon>Pseudomonadota</taxon>
        <taxon>Alphaproteobacteria</taxon>
        <taxon>Sphingomonadales</taxon>
        <taxon>Sphingosinicellaceae</taxon>
        <taxon>Sandaracinobacter</taxon>
    </lineage>
</organism>
<dbReference type="OrthoDB" id="9815326at2"/>
<dbReference type="RefSeq" id="WP_140929506.1">
    <property type="nucleotide sequence ID" value="NZ_VFSU01000034.1"/>
</dbReference>
<accession>A0A501XEC9</accession>
<dbReference type="Proteomes" id="UP000319897">
    <property type="component" value="Unassembled WGS sequence"/>
</dbReference>
<dbReference type="PIRSF" id="PIRSF029730">
    <property type="entry name" value="UCP029730"/>
    <property type="match status" value="1"/>
</dbReference>
<dbReference type="Gene3D" id="3.40.630.40">
    <property type="entry name" value="Zn-dependent exopeptidases"/>
    <property type="match status" value="1"/>
</dbReference>
<dbReference type="SUPFAM" id="SSF53187">
    <property type="entry name" value="Zn-dependent exopeptidases"/>
    <property type="match status" value="1"/>
</dbReference>
<proteinExistence type="predicted"/>
<keyword evidence="1" id="KW-0378">Hydrolase</keyword>
<dbReference type="InterPro" id="IPR007709">
    <property type="entry name" value="N-FG_amidohydro"/>
</dbReference>
<dbReference type="AlphaFoldDB" id="A0A501XEC9"/>
<dbReference type="GO" id="GO:0016787">
    <property type="term" value="F:hydrolase activity"/>
    <property type="evidence" value="ECO:0007669"/>
    <property type="project" value="UniProtKB-KW"/>
</dbReference>
<dbReference type="InterPro" id="IPR011227">
    <property type="entry name" value="UCP029730"/>
</dbReference>
<sequence>MSSTPRLIDGDDPRILLVCDHASNAVPAGLDLGVPAEALSQHVAWDIGAEAVSRTVAATLACRAWLASVSRLVVDCNRPPEQAIPQHSDGIPISGNANLSATDTAARLALHHAFHDGLARQIQLRPPQLLVSIHSFTPALASAPAPRPWPIAILWNQDYRATEYALAALEAEPDLGGPIGANEPYSGQILNYTMDRHAEAIGLPYLGFEIRQDLIANAPGVARWSAIVARTIRATQEGLCSAS</sequence>
<gene>
    <name evidence="1" type="ORF">FJQ54_16515</name>
</gene>
<comment type="caution">
    <text evidence="1">The sequence shown here is derived from an EMBL/GenBank/DDBJ whole genome shotgun (WGS) entry which is preliminary data.</text>
</comment>
<evidence type="ECO:0000313" key="1">
    <source>
        <dbReference type="EMBL" id="TPE58654.1"/>
    </source>
</evidence>
<reference evidence="1 2" key="1">
    <citation type="submission" date="2019-06" db="EMBL/GenBank/DDBJ databases">
        <authorList>
            <person name="Lee I."/>
            <person name="Jang G.I."/>
            <person name="Hwang C.Y."/>
        </authorList>
    </citation>
    <scope>NUCLEOTIDE SEQUENCE [LARGE SCALE GENOMIC DNA]</scope>
    <source>
        <strain evidence="1 2">PAMC 28131</strain>
    </source>
</reference>
<keyword evidence="2" id="KW-1185">Reference proteome</keyword>
<dbReference type="EMBL" id="VFSU01000034">
    <property type="protein sequence ID" value="TPE58654.1"/>
    <property type="molecule type" value="Genomic_DNA"/>
</dbReference>
<evidence type="ECO:0000313" key="2">
    <source>
        <dbReference type="Proteomes" id="UP000319897"/>
    </source>
</evidence>
<protein>
    <submittedName>
        <fullName evidence="1">N-formylglutamate amidohydrolase</fullName>
    </submittedName>
</protein>
<name>A0A501XEC9_9SPHN</name>